<keyword evidence="3" id="KW-1185">Reference proteome</keyword>
<proteinExistence type="predicted"/>
<evidence type="ECO:0000256" key="1">
    <source>
        <dbReference type="SAM" id="Phobius"/>
    </source>
</evidence>
<feature type="transmembrane region" description="Helical" evidence="1">
    <location>
        <begin position="38"/>
        <end position="57"/>
    </location>
</feature>
<dbReference type="AlphaFoldDB" id="A0A0A5GNH3"/>
<keyword evidence="1" id="KW-1133">Transmembrane helix</keyword>
<evidence type="ECO:0000313" key="2">
    <source>
        <dbReference type="EMBL" id="KGX92803.1"/>
    </source>
</evidence>
<gene>
    <name evidence="2" type="ORF">N781_15630</name>
</gene>
<evidence type="ECO:0000313" key="3">
    <source>
        <dbReference type="Proteomes" id="UP000030528"/>
    </source>
</evidence>
<sequence length="133" mass="15407">MEQRKEQLFYILFFVVITLLYTYVWIPDNPVSYFFTTQHLIVSASLILAVQLLYSFMQRKNRTQGPVKTKWNLLLSAYMIGLLIISTSIVLPLIWLTSVSVGVQLVIFLWKTISKKPATTYARYEGRSPSSIH</sequence>
<dbReference type="RefSeq" id="WP_026800144.1">
    <property type="nucleotide sequence ID" value="NZ_AULI01000007.1"/>
</dbReference>
<organism evidence="2 3">
    <name type="scientific">Pontibacillus halophilus JSM 076056 = DSM 19796</name>
    <dbReference type="NCBI Taxonomy" id="1385510"/>
    <lineage>
        <taxon>Bacteria</taxon>
        <taxon>Bacillati</taxon>
        <taxon>Bacillota</taxon>
        <taxon>Bacilli</taxon>
        <taxon>Bacillales</taxon>
        <taxon>Bacillaceae</taxon>
        <taxon>Pontibacillus</taxon>
    </lineage>
</organism>
<dbReference type="STRING" id="1385510.GCA_000425205_01733"/>
<accession>A0A0A5GNH3</accession>
<feature type="transmembrane region" description="Helical" evidence="1">
    <location>
        <begin position="7"/>
        <end position="26"/>
    </location>
</feature>
<name>A0A0A5GNH3_9BACI</name>
<dbReference type="Proteomes" id="UP000030528">
    <property type="component" value="Unassembled WGS sequence"/>
</dbReference>
<keyword evidence="1" id="KW-0472">Membrane</keyword>
<keyword evidence="1" id="KW-0812">Transmembrane</keyword>
<comment type="caution">
    <text evidence="2">The sequence shown here is derived from an EMBL/GenBank/DDBJ whole genome shotgun (WGS) entry which is preliminary data.</text>
</comment>
<protein>
    <submittedName>
        <fullName evidence="2">Uncharacterized protein</fullName>
    </submittedName>
</protein>
<dbReference type="EMBL" id="AVPE01000005">
    <property type="protein sequence ID" value="KGX92803.1"/>
    <property type="molecule type" value="Genomic_DNA"/>
</dbReference>
<reference evidence="2 3" key="1">
    <citation type="submission" date="2013-08" db="EMBL/GenBank/DDBJ databases">
        <authorList>
            <person name="Huang J."/>
            <person name="Wang G."/>
        </authorList>
    </citation>
    <scope>NUCLEOTIDE SEQUENCE [LARGE SCALE GENOMIC DNA]</scope>
    <source>
        <strain evidence="2 3">JSM 076056</strain>
    </source>
</reference>
<feature type="transmembrane region" description="Helical" evidence="1">
    <location>
        <begin position="69"/>
        <end position="87"/>
    </location>
</feature>